<feature type="compositionally biased region" description="Polar residues" evidence="1">
    <location>
        <begin position="211"/>
        <end position="221"/>
    </location>
</feature>
<feature type="region of interest" description="Disordered" evidence="1">
    <location>
        <begin position="204"/>
        <end position="237"/>
    </location>
</feature>
<evidence type="ECO:0000313" key="4">
    <source>
        <dbReference type="Proteomes" id="UP001152759"/>
    </source>
</evidence>
<feature type="domain" description="Zasp-like motif" evidence="2">
    <location>
        <begin position="6"/>
        <end position="31"/>
    </location>
</feature>
<dbReference type="KEGG" id="btab:109043860"/>
<evidence type="ECO:0000313" key="3">
    <source>
        <dbReference type="EMBL" id="CAH0768795.1"/>
    </source>
</evidence>
<dbReference type="Pfam" id="PF15936">
    <property type="entry name" value="DUF4749"/>
    <property type="match status" value="1"/>
</dbReference>
<dbReference type="InterPro" id="IPR006643">
    <property type="entry name" value="Zasp-like_motif"/>
</dbReference>
<organism evidence="3 4">
    <name type="scientific">Bemisia tabaci</name>
    <name type="common">Sweetpotato whitefly</name>
    <name type="synonym">Aleurodes tabaci</name>
    <dbReference type="NCBI Taxonomy" id="7038"/>
    <lineage>
        <taxon>Eukaryota</taxon>
        <taxon>Metazoa</taxon>
        <taxon>Ecdysozoa</taxon>
        <taxon>Arthropoda</taxon>
        <taxon>Hexapoda</taxon>
        <taxon>Insecta</taxon>
        <taxon>Pterygota</taxon>
        <taxon>Neoptera</taxon>
        <taxon>Paraneoptera</taxon>
        <taxon>Hemiptera</taxon>
        <taxon>Sternorrhyncha</taxon>
        <taxon>Aleyrodoidea</taxon>
        <taxon>Aleyrodidae</taxon>
        <taxon>Aleyrodinae</taxon>
        <taxon>Bemisia</taxon>
    </lineage>
</organism>
<evidence type="ECO:0000256" key="1">
    <source>
        <dbReference type="SAM" id="MobiDB-lite"/>
    </source>
</evidence>
<protein>
    <recommendedName>
        <fullName evidence="2">Zasp-like motif domain-containing protein</fullName>
    </recommendedName>
</protein>
<dbReference type="SMART" id="SM00735">
    <property type="entry name" value="ZM"/>
    <property type="match status" value="1"/>
</dbReference>
<dbReference type="InterPro" id="IPR031847">
    <property type="entry name" value="PDLI1-4/Zasp-like_mid"/>
</dbReference>
<evidence type="ECO:0000259" key="2">
    <source>
        <dbReference type="SMART" id="SM00735"/>
    </source>
</evidence>
<sequence length="299" mass="33806">MATQRMIVNNQFNSPINLYSPENVDDTLKRQAHILTNGAVGIDFHTLPKPTNLANSAVLKMLQEENSQNRKGCLHKYFAYDAFNERDLKRLRRKPSQHIKWLPKNPATLHETLTSHQYLWTSVDAVSTRKGLKQVTWPPPPIETYYYPEQTPEVNTPSFQQSTDSSAHDRSANLRIVPQPTDFKKSSNFEQPPSTIQLRSSLPVRQAPSPVFSSQPATASIQGGARMRGDTKWPPEPYKQQAAAENALREAIAKGPACRPRKVQKDYTSFFAQHALNSTYPGYRAPPGTQHQHTDESNF</sequence>
<feature type="region of interest" description="Disordered" evidence="1">
    <location>
        <begin position="151"/>
        <end position="171"/>
    </location>
</feature>
<keyword evidence="4" id="KW-1185">Reference proteome</keyword>
<accession>A0A9P0CEX5</accession>
<feature type="region of interest" description="Disordered" evidence="1">
    <location>
        <begin position="278"/>
        <end position="299"/>
    </location>
</feature>
<dbReference type="EMBL" id="OU963864">
    <property type="protein sequence ID" value="CAH0768795.1"/>
    <property type="molecule type" value="Genomic_DNA"/>
</dbReference>
<name>A0A9P0CEX5_BEMTA</name>
<proteinExistence type="predicted"/>
<reference evidence="3" key="1">
    <citation type="submission" date="2021-12" db="EMBL/GenBank/DDBJ databases">
        <authorList>
            <person name="King R."/>
        </authorList>
    </citation>
    <scope>NUCLEOTIDE SEQUENCE</scope>
</reference>
<dbReference type="AlphaFoldDB" id="A0A9P0CEX5"/>
<dbReference type="Proteomes" id="UP001152759">
    <property type="component" value="Chromosome 3"/>
</dbReference>
<feature type="compositionally biased region" description="Polar residues" evidence="1">
    <location>
        <begin position="154"/>
        <end position="165"/>
    </location>
</feature>
<gene>
    <name evidence="3" type="ORF">BEMITA_LOCUS5873</name>
</gene>